<evidence type="ECO:0000256" key="5">
    <source>
        <dbReference type="ARBA" id="ARBA00022692"/>
    </source>
</evidence>
<comment type="similarity">
    <text evidence="8">Belongs to the TsuA/YedE (TC 9.B.102) family.</text>
</comment>
<keyword evidence="11" id="KW-1185">Reference proteome</keyword>
<feature type="transmembrane region" description="Helical" evidence="9">
    <location>
        <begin position="123"/>
        <end position="141"/>
    </location>
</feature>
<keyword evidence="3" id="KW-1003">Cell membrane</keyword>
<sequence>MLDFISQPWPWYVSGPLLGLMVPLLLFISNKQFGVSSNFRHICAMFAPKSIPFFNYDWKKESWNLVLILGTVAGAWVAHAYLNPTVNVSDDTYALLNQQGVHQFDGFAPADIFSWEGLLSLRGFIMIVIGGFLVGFGTRYANGCTSGHAIMGLSLLSVNSLIAVVGFFIGGLVMTYLILPYVLAL</sequence>
<proteinExistence type="inferred from homology"/>
<evidence type="ECO:0000313" key="10">
    <source>
        <dbReference type="EMBL" id="ABG58305.1"/>
    </source>
</evidence>
<protein>
    <submittedName>
        <fullName evidence="10">Uncharacterized protein</fullName>
    </submittedName>
</protein>
<keyword evidence="4" id="KW-0997">Cell inner membrane</keyword>
<reference evidence="10 11" key="1">
    <citation type="journal article" date="2007" name="Appl. Environ. Microbiol.">
        <title>Genome sequence of the cellulolytic gliding bacterium Cytophaga hutchinsonii.</title>
        <authorList>
            <person name="Xie G."/>
            <person name="Bruce D.C."/>
            <person name="Challacombe J.F."/>
            <person name="Chertkov O."/>
            <person name="Detter J.C."/>
            <person name="Gilna P."/>
            <person name="Han C.S."/>
            <person name="Lucas S."/>
            <person name="Misra M."/>
            <person name="Myers G.L."/>
            <person name="Richardson P."/>
            <person name="Tapia R."/>
            <person name="Thayer N."/>
            <person name="Thompson L.S."/>
            <person name="Brettin T.S."/>
            <person name="Henrissat B."/>
            <person name="Wilson D.B."/>
            <person name="McBride M.J."/>
        </authorList>
    </citation>
    <scope>NUCLEOTIDE SEQUENCE [LARGE SCALE GENOMIC DNA]</scope>
    <source>
        <strain evidence="11">ATCC 33406 / DSM 1761 / CIP 103989 / NBRC 15051 / NCIMB 9469 / D465</strain>
    </source>
</reference>
<evidence type="ECO:0000256" key="9">
    <source>
        <dbReference type="SAM" id="Phobius"/>
    </source>
</evidence>
<keyword evidence="2" id="KW-0813">Transport</keyword>
<keyword evidence="5 9" id="KW-0812">Transmembrane</keyword>
<evidence type="ECO:0000256" key="7">
    <source>
        <dbReference type="ARBA" id="ARBA00023136"/>
    </source>
</evidence>
<evidence type="ECO:0000256" key="8">
    <source>
        <dbReference type="ARBA" id="ARBA00035655"/>
    </source>
</evidence>
<accession>A0A6N4SPP1</accession>
<organism evidence="10 11">
    <name type="scientific">Cytophaga hutchinsonii (strain ATCC 33406 / DSM 1761 / CIP 103989 / NBRC 15051 / NCIMB 9469 / D465)</name>
    <dbReference type="NCBI Taxonomy" id="269798"/>
    <lineage>
        <taxon>Bacteria</taxon>
        <taxon>Pseudomonadati</taxon>
        <taxon>Bacteroidota</taxon>
        <taxon>Cytophagia</taxon>
        <taxon>Cytophagales</taxon>
        <taxon>Cytophagaceae</taxon>
        <taxon>Cytophaga</taxon>
    </lineage>
</organism>
<evidence type="ECO:0000256" key="1">
    <source>
        <dbReference type="ARBA" id="ARBA00004429"/>
    </source>
</evidence>
<name>A0A6N4SPP1_CYTH3</name>
<evidence type="ECO:0000256" key="4">
    <source>
        <dbReference type="ARBA" id="ARBA00022519"/>
    </source>
</evidence>
<dbReference type="Proteomes" id="UP000001822">
    <property type="component" value="Chromosome"/>
</dbReference>
<evidence type="ECO:0000256" key="2">
    <source>
        <dbReference type="ARBA" id="ARBA00022448"/>
    </source>
</evidence>
<dbReference type="GO" id="GO:0005886">
    <property type="term" value="C:plasma membrane"/>
    <property type="evidence" value="ECO:0007669"/>
    <property type="project" value="UniProtKB-SubCell"/>
</dbReference>
<keyword evidence="6 9" id="KW-1133">Transmembrane helix</keyword>
<gene>
    <name evidence="10" type="ordered locus">CHU_1028</name>
</gene>
<dbReference type="OrthoDB" id="9814020at2"/>
<evidence type="ECO:0000256" key="3">
    <source>
        <dbReference type="ARBA" id="ARBA00022475"/>
    </source>
</evidence>
<dbReference type="Pfam" id="PF04143">
    <property type="entry name" value="Sulf_transp"/>
    <property type="match status" value="1"/>
</dbReference>
<comment type="subcellular location">
    <subcellularLocation>
        <location evidence="1">Cell inner membrane</location>
        <topology evidence="1">Multi-pass membrane protein</topology>
    </subcellularLocation>
</comment>
<feature type="transmembrane region" description="Helical" evidence="9">
    <location>
        <begin position="63"/>
        <end position="82"/>
    </location>
</feature>
<feature type="transmembrane region" description="Helical" evidence="9">
    <location>
        <begin position="12"/>
        <end position="30"/>
    </location>
</feature>
<dbReference type="RefSeq" id="WP_011584420.1">
    <property type="nucleotide sequence ID" value="NC_008255.1"/>
</dbReference>
<evidence type="ECO:0000256" key="6">
    <source>
        <dbReference type="ARBA" id="ARBA00022989"/>
    </source>
</evidence>
<dbReference type="PANTHER" id="PTHR30574">
    <property type="entry name" value="INNER MEMBRANE PROTEIN YEDE"/>
    <property type="match status" value="1"/>
</dbReference>
<dbReference type="PANTHER" id="PTHR30574:SF1">
    <property type="entry name" value="SULPHUR TRANSPORT DOMAIN-CONTAINING PROTEIN"/>
    <property type="match status" value="1"/>
</dbReference>
<feature type="transmembrane region" description="Helical" evidence="9">
    <location>
        <begin position="153"/>
        <end position="179"/>
    </location>
</feature>
<dbReference type="EMBL" id="CP000383">
    <property type="protein sequence ID" value="ABG58305.1"/>
    <property type="molecule type" value="Genomic_DNA"/>
</dbReference>
<dbReference type="InterPro" id="IPR007272">
    <property type="entry name" value="Sulf_transp_TsuA/YedE"/>
</dbReference>
<evidence type="ECO:0000313" key="11">
    <source>
        <dbReference type="Proteomes" id="UP000001822"/>
    </source>
</evidence>
<dbReference type="KEGG" id="chu:CHU_1028"/>
<dbReference type="AlphaFoldDB" id="A0A6N4SPP1"/>
<keyword evidence="7 9" id="KW-0472">Membrane</keyword>